<evidence type="ECO:0000256" key="13">
    <source>
        <dbReference type="SAM" id="MobiDB-lite"/>
    </source>
</evidence>
<comment type="similarity">
    <text evidence="11">Belongs to the RING-type zinc finger family. ATL subfamily.</text>
</comment>
<comment type="subcellular location">
    <subcellularLocation>
        <location evidence="1">Membrane</location>
        <topology evidence="1">Single-pass membrane protein</topology>
    </subcellularLocation>
</comment>
<dbReference type="EMBL" id="WJXA01000008">
    <property type="protein sequence ID" value="KAF7134658.1"/>
    <property type="molecule type" value="Genomic_DNA"/>
</dbReference>
<keyword evidence="7" id="KW-0833">Ubl conjugation pathway</keyword>
<keyword evidence="6 12" id="KW-0863">Zinc-finger</keyword>
<evidence type="ECO:0000256" key="12">
    <source>
        <dbReference type="PROSITE-ProRule" id="PRU00175"/>
    </source>
</evidence>
<feature type="domain" description="RING-type" evidence="14">
    <location>
        <begin position="36"/>
        <end position="78"/>
    </location>
</feature>
<comment type="pathway">
    <text evidence="2">Protein modification; protein ubiquitination.</text>
</comment>
<evidence type="ECO:0000256" key="2">
    <source>
        <dbReference type="ARBA" id="ARBA00004906"/>
    </source>
</evidence>
<keyword evidence="9" id="KW-1133">Transmembrane helix</keyword>
<dbReference type="AlphaFoldDB" id="A0A834GGP5"/>
<dbReference type="PANTHER" id="PTHR45768:SF61">
    <property type="entry name" value="RING-H2 FINGER PROTEIN ATL18"/>
    <property type="match status" value="1"/>
</dbReference>
<dbReference type="Gene3D" id="3.30.40.10">
    <property type="entry name" value="Zinc/RING finger domain, C3HC4 (zinc finger)"/>
    <property type="match status" value="1"/>
</dbReference>
<keyword evidence="10" id="KW-0472">Membrane</keyword>
<evidence type="ECO:0000256" key="10">
    <source>
        <dbReference type="ARBA" id="ARBA00023136"/>
    </source>
</evidence>
<organism evidence="15 16">
    <name type="scientific">Rhododendron simsii</name>
    <name type="common">Sims's rhododendron</name>
    <dbReference type="NCBI Taxonomy" id="118357"/>
    <lineage>
        <taxon>Eukaryota</taxon>
        <taxon>Viridiplantae</taxon>
        <taxon>Streptophyta</taxon>
        <taxon>Embryophyta</taxon>
        <taxon>Tracheophyta</taxon>
        <taxon>Spermatophyta</taxon>
        <taxon>Magnoliopsida</taxon>
        <taxon>eudicotyledons</taxon>
        <taxon>Gunneridae</taxon>
        <taxon>Pentapetalae</taxon>
        <taxon>asterids</taxon>
        <taxon>Ericales</taxon>
        <taxon>Ericaceae</taxon>
        <taxon>Ericoideae</taxon>
        <taxon>Rhodoreae</taxon>
        <taxon>Rhododendron</taxon>
    </lineage>
</organism>
<evidence type="ECO:0000256" key="4">
    <source>
        <dbReference type="ARBA" id="ARBA00022692"/>
    </source>
</evidence>
<evidence type="ECO:0000256" key="8">
    <source>
        <dbReference type="ARBA" id="ARBA00022833"/>
    </source>
</evidence>
<dbReference type="GO" id="GO:0016740">
    <property type="term" value="F:transferase activity"/>
    <property type="evidence" value="ECO:0007669"/>
    <property type="project" value="UniProtKB-KW"/>
</dbReference>
<dbReference type="PROSITE" id="PS50089">
    <property type="entry name" value="ZF_RING_2"/>
    <property type="match status" value="1"/>
</dbReference>
<evidence type="ECO:0000256" key="9">
    <source>
        <dbReference type="ARBA" id="ARBA00022989"/>
    </source>
</evidence>
<dbReference type="SUPFAM" id="SSF57850">
    <property type="entry name" value="RING/U-box"/>
    <property type="match status" value="1"/>
</dbReference>
<dbReference type="FunFam" id="3.30.40.10:FF:000982">
    <property type="entry name" value="RING-H2 finger protein ATL2K"/>
    <property type="match status" value="1"/>
</dbReference>
<evidence type="ECO:0000256" key="3">
    <source>
        <dbReference type="ARBA" id="ARBA00022679"/>
    </source>
</evidence>
<protein>
    <recommendedName>
        <fullName evidence="14">RING-type domain-containing protein</fullName>
    </recommendedName>
</protein>
<keyword evidence="4" id="KW-0812">Transmembrane</keyword>
<feature type="compositionally biased region" description="Polar residues" evidence="13">
    <location>
        <begin position="85"/>
        <end position="95"/>
    </location>
</feature>
<gene>
    <name evidence="15" type="ORF">RHSIM_Rhsim08G0055800</name>
</gene>
<name>A0A834GGP5_RHOSS</name>
<sequence>MDRGSFGSRSMSQSDIENLPCFDFKARVEGSSPVDCAVCLENFKVGDKCRLLPLCKHSFHAQCVDLWLLKTPICPVCRTRTASGRSTEIGDSQTGDTDHLSDSGEVGIEQPGLRFFEAKMSEGLRLGLFRWARVGLTPAGRKQDTKERFCFSEFAEDDTASHESPGLNCVAEVARAEATMLKNSLGEVKSPPYFFSSRPNLCGRKILRENENVNPHDQFFNFEGIVKQIK</sequence>
<dbReference type="PANTHER" id="PTHR45768">
    <property type="entry name" value="E3 UBIQUITIN-PROTEIN LIGASE RNF13-LIKE"/>
    <property type="match status" value="1"/>
</dbReference>
<feature type="region of interest" description="Disordered" evidence="13">
    <location>
        <begin position="85"/>
        <end position="104"/>
    </location>
</feature>
<dbReference type="GO" id="GO:0016020">
    <property type="term" value="C:membrane"/>
    <property type="evidence" value="ECO:0007669"/>
    <property type="project" value="UniProtKB-SubCell"/>
</dbReference>
<evidence type="ECO:0000256" key="5">
    <source>
        <dbReference type="ARBA" id="ARBA00022723"/>
    </source>
</evidence>
<dbReference type="InterPro" id="IPR001841">
    <property type="entry name" value="Znf_RING"/>
</dbReference>
<evidence type="ECO:0000256" key="6">
    <source>
        <dbReference type="ARBA" id="ARBA00022771"/>
    </source>
</evidence>
<proteinExistence type="inferred from homology"/>
<evidence type="ECO:0000313" key="15">
    <source>
        <dbReference type="EMBL" id="KAF7134658.1"/>
    </source>
</evidence>
<dbReference type="SMART" id="SM00184">
    <property type="entry name" value="RING"/>
    <property type="match status" value="1"/>
</dbReference>
<keyword evidence="5" id="KW-0479">Metal-binding</keyword>
<dbReference type="InterPro" id="IPR013083">
    <property type="entry name" value="Znf_RING/FYVE/PHD"/>
</dbReference>
<dbReference type="GO" id="GO:0008270">
    <property type="term" value="F:zinc ion binding"/>
    <property type="evidence" value="ECO:0007669"/>
    <property type="project" value="UniProtKB-KW"/>
</dbReference>
<evidence type="ECO:0000256" key="11">
    <source>
        <dbReference type="ARBA" id="ARBA00024209"/>
    </source>
</evidence>
<keyword evidence="3" id="KW-0808">Transferase</keyword>
<dbReference type="Proteomes" id="UP000626092">
    <property type="component" value="Unassembled WGS sequence"/>
</dbReference>
<evidence type="ECO:0000313" key="16">
    <source>
        <dbReference type="Proteomes" id="UP000626092"/>
    </source>
</evidence>
<evidence type="ECO:0000256" key="1">
    <source>
        <dbReference type="ARBA" id="ARBA00004167"/>
    </source>
</evidence>
<reference evidence="15" key="1">
    <citation type="submission" date="2019-11" db="EMBL/GenBank/DDBJ databases">
        <authorList>
            <person name="Liu Y."/>
            <person name="Hou J."/>
            <person name="Li T.-Q."/>
            <person name="Guan C.-H."/>
            <person name="Wu X."/>
            <person name="Wu H.-Z."/>
            <person name="Ling F."/>
            <person name="Zhang R."/>
            <person name="Shi X.-G."/>
            <person name="Ren J.-P."/>
            <person name="Chen E.-F."/>
            <person name="Sun J.-M."/>
        </authorList>
    </citation>
    <scope>NUCLEOTIDE SEQUENCE</scope>
    <source>
        <strain evidence="15">Adult_tree_wgs_1</strain>
        <tissue evidence="15">Leaves</tissue>
    </source>
</reference>
<accession>A0A834GGP5</accession>
<dbReference type="OrthoDB" id="8062037at2759"/>
<evidence type="ECO:0000259" key="14">
    <source>
        <dbReference type="PROSITE" id="PS50089"/>
    </source>
</evidence>
<comment type="caution">
    <text evidence="15">The sequence shown here is derived from an EMBL/GenBank/DDBJ whole genome shotgun (WGS) entry which is preliminary data.</text>
</comment>
<keyword evidence="8" id="KW-0862">Zinc</keyword>
<dbReference type="Pfam" id="PF13639">
    <property type="entry name" value="zf-RING_2"/>
    <property type="match status" value="1"/>
</dbReference>
<evidence type="ECO:0000256" key="7">
    <source>
        <dbReference type="ARBA" id="ARBA00022786"/>
    </source>
</evidence>
<keyword evidence="16" id="KW-1185">Reference proteome</keyword>